<dbReference type="SUPFAM" id="SSF116734">
    <property type="entry name" value="DNA methylase specificity domain"/>
    <property type="match status" value="1"/>
</dbReference>
<dbReference type="GO" id="GO:0003677">
    <property type="term" value="F:DNA binding"/>
    <property type="evidence" value="ECO:0007669"/>
    <property type="project" value="UniProtKB-KW"/>
</dbReference>
<gene>
    <name evidence="5" type="ORF">B1A_05411</name>
</gene>
<dbReference type="PANTHER" id="PTHR43140:SF1">
    <property type="entry name" value="TYPE I RESTRICTION ENZYME ECOKI SPECIFICITY SUBUNIT"/>
    <property type="match status" value="1"/>
</dbReference>
<evidence type="ECO:0000313" key="5">
    <source>
        <dbReference type="EMBL" id="EQD72529.1"/>
    </source>
</evidence>
<dbReference type="InterPro" id="IPR044946">
    <property type="entry name" value="Restrct_endonuc_typeI_TRD_sf"/>
</dbReference>
<evidence type="ECO:0000256" key="2">
    <source>
        <dbReference type="ARBA" id="ARBA00022747"/>
    </source>
</evidence>
<keyword evidence="3" id="KW-0238">DNA-binding</keyword>
<dbReference type="Pfam" id="PF01420">
    <property type="entry name" value="Methylase_S"/>
    <property type="match status" value="1"/>
</dbReference>
<evidence type="ECO:0000256" key="3">
    <source>
        <dbReference type="ARBA" id="ARBA00023125"/>
    </source>
</evidence>
<dbReference type="PANTHER" id="PTHR43140">
    <property type="entry name" value="TYPE-1 RESTRICTION ENZYME ECOKI SPECIFICITY PROTEIN"/>
    <property type="match status" value="1"/>
</dbReference>
<feature type="domain" description="Type I restriction modification DNA specificity" evidence="4">
    <location>
        <begin position="39"/>
        <end position="140"/>
    </location>
</feature>
<evidence type="ECO:0000256" key="1">
    <source>
        <dbReference type="ARBA" id="ARBA00010923"/>
    </source>
</evidence>
<dbReference type="InterPro" id="IPR000055">
    <property type="entry name" value="Restrct_endonuc_typeI_TRD"/>
</dbReference>
<dbReference type="InterPro" id="IPR051212">
    <property type="entry name" value="Type-I_RE_S_subunit"/>
</dbReference>
<organism evidence="5">
    <name type="scientific">mine drainage metagenome</name>
    <dbReference type="NCBI Taxonomy" id="410659"/>
    <lineage>
        <taxon>unclassified sequences</taxon>
        <taxon>metagenomes</taxon>
        <taxon>ecological metagenomes</taxon>
    </lineage>
</organism>
<comment type="caution">
    <text evidence="5">The sequence shown here is derived from an EMBL/GenBank/DDBJ whole genome shotgun (WGS) entry which is preliminary data.</text>
</comment>
<comment type="similarity">
    <text evidence="1">Belongs to the type-I restriction system S methylase family.</text>
</comment>
<keyword evidence="2" id="KW-0680">Restriction system</keyword>
<dbReference type="GO" id="GO:0009307">
    <property type="term" value="P:DNA restriction-modification system"/>
    <property type="evidence" value="ECO:0007669"/>
    <property type="project" value="UniProtKB-KW"/>
</dbReference>
<evidence type="ECO:0000259" key="4">
    <source>
        <dbReference type="Pfam" id="PF01420"/>
    </source>
</evidence>
<proteinExistence type="inferred from homology"/>
<name>T1CUF4_9ZZZZ</name>
<reference evidence="5" key="1">
    <citation type="submission" date="2013-08" db="EMBL/GenBank/DDBJ databases">
        <authorList>
            <person name="Mendez C."/>
            <person name="Richter M."/>
            <person name="Ferrer M."/>
            <person name="Sanchez J."/>
        </authorList>
    </citation>
    <scope>NUCLEOTIDE SEQUENCE</scope>
</reference>
<accession>T1CUF4</accession>
<dbReference type="EMBL" id="AUZX01003940">
    <property type="protein sequence ID" value="EQD72529.1"/>
    <property type="molecule type" value="Genomic_DNA"/>
</dbReference>
<protein>
    <submittedName>
        <fullName evidence="5">Type I restriction-modification system, S subunit</fullName>
    </submittedName>
</protein>
<sequence>MKKDVYVPSGYKIYGQEQVIRGDHSFGDYFIEEAKFRELENCAVKPGDLLISLVGTAGKVLVLPENARPGIINPRLIKLSLNPSFIAPAYAAYMLQSAWAALFFKGQAHGGTMEILNLGIVKALPVPLPPLREQHRIVAEVDRRLSIVREVEAEVDANLKRAQALRQSVLTRAFAGDAG</sequence>
<dbReference type="AlphaFoldDB" id="T1CUF4"/>
<dbReference type="Gene3D" id="3.90.220.20">
    <property type="entry name" value="DNA methylase specificity domains"/>
    <property type="match status" value="1"/>
</dbReference>
<reference evidence="5" key="2">
    <citation type="journal article" date="2014" name="ISME J.">
        <title>Microbial stratification in low pH oxic and suboxic macroscopic growths along an acid mine drainage.</title>
        <authorList>
            <person name="Mendez-Garcia C."/>
            <person name="Mesa V."/>
            <person name="Sprenger R.R."/>
            <person name="Richter M."/>
            <person name="Diez M.S."/>
            <person name="Solano J."/>
            <person name="Bargiela R."/>
            <person name="Golyshina O.V."/>
            <person name="Manteca A."/>
            <person name="Ramos J.L."/>
            <person name="Gallego J.R."/>
            <person name="Llorente I."/>
            <person name="Martins Dos Santos V.A."/>
            <person name="Jensen O.N."/>
            <person name="Pelaez A.I."/>
            <person name="Sanchez J."/>
            <person name="Ferrer M."/>
        </authorList>
    </citation>
    <scope>NUCLEOTIDE SEQUENCE</scope>
</reference>